<dbReference type="CDD" id="cd16377">
    <property type="entry name" value="23S_rRNA_IVP_like"/>
    <property type="match status" value="1"/>
</dbReference>
<dbReference type="NCBIfam" id="TIGR02436">
    <property type="entry name" value="four helix bundle protein"/>
    <property type="match status" value="1"/>
</dbReference>
<proteinExistence type="predicted"/>
<reference evidence="2" key="1">
    <citation type="journal article" date="2018" name="Front. Microbiol.">
        <title>Genome-Based Analysis Reveals the Taxonomy and Diversity of the Family Idiomarinaceae.</title>
        <authorList>
            <person name="Liu Y."/>
            <person name="Lai Q."/>
            <person name="Shao Z."/>
        </authorList>
    </citation>
    <scope>NUCLEOTIDE SEQUENCE [LARGE SCALE GENOMIC DNA]</scope>
    <source>
        <strain evidence="2">BH195</strain>
    </source>
</reference>
<sequence length="114" mass="12931">MTRKLLVKEVSVELCCEIYQLTHSFPAHEKFGLAGQMQRSAVSVPSNIAEGSQRGSRKDFLRFLYIARGSLAELETQLQIAYRLGYIRAYENHLLSRTYQLLNALIAAIKQRAA</sequence>
<dbReference type="InterPro" id="IPR036583">
    <property type="entry name" value="23S_rRNA_IVS_sf"/>
</dbReference>
<dbReference type="PANTHER" id="PTHR38471">
    <property type="entry name" value="FOUR HELIX BUNDLE PROTEIN"/>
    <property type="match status" value="1"/>
</dbReference>
<evidence type="ECO:0000313" key="1">
    <source>
        <dbReference type="EMBL" id="RUO53961.1"/>
    </source>
</evidence>
<keyword evidence="2" id="KW-1185">Reference proteome</keyword>
<accession>A0A432XZF7</accession>
<evidence type="ECO:0000313" key="2">
    <source>
        <dbReference type="Proteomes" id="UP000287198"/>
    </source>
</evidence>
<name>A0A432XZF7_9GAMM</name>
<protein>
    <submittedName>
        <fullName evidence="1">Four helix bundle protein</fullName>
    </submittedName>
</protein>
<dbReference type="Pfam" id="PF05635">
    <property type="entry name" value="23S_rRNA_IVP"/>
    <property type="match status" value="1"/>
</dbReference>
<dbReference type="AlphaFoldDB" id="A0A432XZF7"/>
<dbReference type="SUPFAM" id="SSF158446">
    <property type="entry name" value="IVS-encoded protein-like"/>
    <property type="match status" value="1"/>
</dbReference>
<dbReference type="PANTHER" id="PTHR38471:SF2">
    <property type="entry name" value="FOUR HELIX BUNDLE PROTEIN"/>
    <property type="match status" value="1"/>
</dbReference>
<comment type="caution">
    <text evidence="1">The sequence shown here is derived from an EMBL/GenBank/DDBJ whole genome shotgun (WGS) entry which is preliminary data.</text>
</comment>
<dbReference type="EMBL" id="PIPW01000001">
    <property type="protein sequence ID" value="RUO53961.1"/>
    <property type="molecule type" value="Genomic_DNA"/>
</dbReference>
<dbReference type="Gene3D" id="1.20.1440.60">
    <property type="entry name" value="23S rRNA-intervening sequence"/>
    <property type="match status" value="1"/>
</dbReference>
<dbReference type="OrthoDB" id="160990at2"/>
<dbReference type="Proteomes" id="UP000287198">
    <property type="component" value="Unassembled WGS sequence"/>
</dbReference>
<gene>
    <name evidence="1" type="ORF">CWI69_00535</name>
</gene>
<organism evidence="1 2">
    <name type="scientific">Pseudidiomarina halophila</name>
    <dbReference type="NCBI Taxonomy" id="1449799"/>
    <lineage>
        <taxon>Bacteria</taxon>
        <taxon>Pseudomonadati</taxon>
        <taxon>Pseudomonadota</taxon>
        <taxon>Gammaproteobacteria</taxon>
        <taxon>Alteromonadales</taxon>
        <taxon>Idiomarinaceae</taxon>
        <taxon>Pseudidiomarina</taxon>
    </lineage>
</organism>
<dbReference type="InterPro" id="IPR012657">
    <property type="entry name" value="23S_rRNA-intervening_sequence"/>
</dbReference>
<dbReference type="RefSeq" id="WP_126760945.1">
    <property type="nucleotide sequence ID" value="NZ_JBHLTZ010000004.1"/>
</dbReference>